<dbReference type="InterPro" id="IPR041489">
    <property type="entry name" value="PDZ_6"/>
</dbReference>
<evidence type="ECO:0000256" key="5">
    <source>
        <dbReference type="RuleBase" id="RU004404"/>
    </source>
</evidence>
<dbReference type="InterPro" id="IPR004447">
    <property type="entry name" value="Peptidase_S41A"/>
</dbReference>
<dbReference type="Gene3D" id="3.90.226.10">
    <property type="entry name" value="2-enoyl-CoA Hydratase, Chain A, domain 1"/>
    <property type="match status" value="1"/>
</dbReference>
<dbReference type="Pfam" id="PF22694">
    <property type="entry name" value="CtpB_N-like"/>
    <property type="match status" value="1"/>
</dbReference>
<dbReference type="GO" id="GO:0004175">
    <property type="term" value="F:endopeptidase activity"/>
    <property type="evidence" value="ECO:0007669"/>
    <property type="project" value="TreeGrafter"/>
</dbReference>
<dbReference type="Proteomes" id="UP000198847">
    <property type="component" value="Unassembled WGS sequence"/>
</dbReference>
<dbReference type="AlphaFoldDB" id="A0A1H8RTJ9"/>
<evidence type="ECO:0000256" key="4">
    <source>
        <dbReference type="ARBA" id="ARBA00022825"/>
    </source>
</evidence>
<reference evidence="7 8" key="1">
    <citation type="submission" date="2016-10" db="EMBL/GenBank/DDBJ databases">
        <authorList>
            <person name="de Groot N.N."/>
        </authorList>
    </citation>
    <scope>NUCLEOTIDE SEQUENCE [LARGE SCALE GENOMIC DNA]</scope>
    <source>
        <strain evidence="7 8">DSM 13305</strain>
    </source>
</reference>
<dbReference type="Pfam" id="PF17820">
    <property type="entry name" value="PDZ_6"/>
    <property type="match status" value="1"/>
</dbReference>
<protein>
    <submittedName>
        <fullName evidence="7">Carboxyl-terminal processing protease</fullName>
    </submittedName>
</protein>
<dbReference type="PANTHER" id="PTHR32060">
    <property type="entry name" value="TAIL-SPECIFIC PROTEASE"/>
    <property type="match status" value="1"/>
</dbReference>
<gene>
    <name evidence="7" type="ORF">SAMN04490178_10473</name>
</gene>
<keyword evidence="3 5" id="KW-0378">Hydrolase</keyword>
<dbReference type="CDD" id="cd07560">
    <property type="entry name" value="Peptidase_S41_CPP"/>
    <property type="match status" value="1"/>
</dbReference>
<dbReference type="InterPro" id="IPR036034">
    <property type="entry name" value="PDZ_sf"/>
</dbReference>
<accession>A0A1H8RTJ9</accession>
<dbReference type="Gene3D" id="3.30.750.44">
    <property type="match status" value="1"/>
</dbReference>
<dbReference type="InterPro" id="IPR029045">
    <property type="entry name" value="ClpP/crotonase-like_dom_sf"/>
</dbReference>
<keyword evidence="2 5" id="KW-0645">Protease</keyword>
<evidence type="ECO:0000313" key="7">
    <source>
        <dbReference type="EMBL" id="SEO69700.1"/>
    </source>
</evidence>
<dbReference type="SUPFAM" id="SSF50156">
    <property type="entry name" value="PDZ domain-like"/>
    <property type="match status" value="1"/>
</dbReference>
<dbReference type="InterPro" id="IPR001478">
    <property type="entry name" value="PDZ"/>
</dbReference>
<dbReference type="PROSITE" id="PS50106">
    <property type="entry name" value="PDZ"/>
    <property type="match status" value="1"/>
</dbReference>
<dbReference type="GO" id="GO:0030288">
    <property type="term" value="C:outer membrane-bounded periplasmic space"/>
    <property type="evidence" value="ECO:0007669"/>
    <property type="project" value="TreeGrafter"/>
</dbReference>
<evidence type="ECO:0000256" key="2">
    <source>
        <dbReference type="ARBA" id="ARBA00022670"/>
    </source>
</evidence>
<evidence type="ECO:0000259" key="6">
    <source>
        <dbReference type="PROSITE" id="PS50106"/>
    </source>
</evidence>
<feature type="domain" description="PDZ" evidence="6">
    <location>
        <begin position="91"/>
        <end position="155"/>
    </location>
</feature>
<dbReference type="GO" id="GO:0006508">
    <property type="term" value="P:proteolysis"/>
    <property type="evidence" value="ECO:0007669"/>
    <property type="project" value="UniProtKB-KW"/>
</dbReference>
<dbReference type="PANTHER" id="PTHR32060:SF30">
    <property type="entry name" value="CARBOXY-TERMINAL PROCESSING PROTEASE CTPA"/>
    <property type="match status" value="1"/>
</dbReference>
<dbReference type="OrthoDB" id="9812068at2"/>
<dbReference type="SUPFAM" id="SSF52096">
    <property type="entry name" value="ClpP/crotonase"/>
    <property type="match status" value="1"/>
</dbReference>
<dbReference type="Gene3D" id="2.30.42.10">
    <property type="match status" value="1"/>
</dbReference>
<dbReference type="EMBL" id="FODY01000004">
    <property type="protein sequence ID" value="SEO69700.1"/>
    <property type="molecule type" value="Genomic_DNA"/>
</dbReference>
<evidence type="ECO:0000256" key="1">
    <source>
        <dbReference type="ARBA" id="ARBA00009179"/>
    </source>
</evidence>
<dbReference type="InterPro" id="IPR055210">
    <property type="entry name" value="CtpA/B_N"/>
</dbReference>
<dbReference type="RefSeq" id="WP_091744379.1">
    <property type="nucleotide sequence ID" value="NZ_FODY01000004.1"/>
</dbReference>
<dbReference type="STRING" id="112903.SAMN04490178_10473"/>
<sequence>MSRRKTIAGAVLLVVLTFFATTGGYLYLLNVNAADLAGTWQIFHAMQIIKSRYVEETGTDTLVAGAIKGMVGSLGDPHSIYMDPKMYKEFMIETEGSFGGVGIVVGMKDKQLMVVSPIEGTPGDQAGIKSGDQIVKIDGQDTKDMLLDEAVNKIRGPEGSQIVLSIKRGAEPVLDYTVTRSSIQIKTVAGKMLPGQIGYIRISMFNENTGNDFVQKYQELEQQGMKAIVLDLRDNPGGLLEESVKVASKFVPKGPVVSVVDRQGNRETHQSDLAAVKYPTVVLVNGGSASASEIVAGAIQDTGAGTLVGTKTYGKGSVQTLMRLNGGAIKLTIAKYLTPNDRSINGIGIEPDVKVELPQNQPVTTDIQLDKALEIIKSKL</sequence>
<evidence type="ECO:0000256" key="3">
    <source>
        <dbReference type="ARBA" id="ARBA00022801"/>
    </source>
</evidence>
<dbReference type="SMART" id="SM00228">
    <property type="entry name" value="PDZ"/>
    <property type="match status" value="1"/>
</dbReference>
<dbReference type="InterPro" id="IPR005151">
    <property type="entry name" value="Tail-specific_protease"/>
</dbReference>
<dbReference type="SMART" id="SM00245">
    <property type="entry name" value="TSPc"/>
    <property type="match status" value="1"/>
</dbReference>
<comment type="similarity">
    <text evidence="1 5">Belongs to the peptidase S41A family.</text>
</comment>
<dbReference type="GO" id="GO:0007165">
    <property type="term" value="P:signal transduction"/>
    <property type="evidence" value="ECO:0007669"/>
    <property type="project" value="TreeGrafter"/>
</dbReference>
<name>A0A1H8RTJ9_9FIRM</name>
<dbReference type="CDD" id="cd06782">
    <property type="entry name" value="cpPDZ_CPP-like"/>
    <property type="match status" value="1"/>
</dbReference>
<proteinExistence type="inferred from homology"/>
<organism evidence="7 8">
    <name type="scientific">Propionispora vibrioides</name>
    <dbReference type="NCBI Taxonomy" id="112903"/>
    <lineage>
        <taxon>Bacteria</taxon>
        <taxon>Bacillati</taxon>
        <taxon>Bacillota</taxon>
        <taxon>Negativicutes</taxon>
        <taxon>Selenomonadales</taxon>
        <taxon>Sporomusaceae</taxon>
        <taxon>Propionispora</taxon>
    </lineage>
</organism>
<keyword evidence="8" id="KW-1185">Reference proteome</keyword>
<dbReference type="GO" id="GO:0008236">
    <property type="term" value="F:serine-type peptidase activity"/>
    <property type="evidence" value="ECO:0007669"/>
    <property type="project" value="UniProtKB-KW"/>
</dbReference>
<keyword evidence="4 5" id="KW-0720">Serine protease</keyword>
<evidence type="ECO:0000313" key="8">
    <source>
        <dbReference type="Proteomes" id="UP000198847"/>
    </source>
</evidence>
<dbReference type="FunFam" id="2.30.42.10:FF:000063">
    <property type="entry name" value="Peptidase, S41 family"/>
    <property type="match status" value="1"/>
</dbReference>
<dbReference type="Pfam" id="PF03572">
    <property type="entry name" value="Peptidase_S41"/>
    <property type="match status" value="1"/>
</dbReference>
<dbReference type="NCBIfam" id="TIGR00225">
    <property type="entry name" value="prc"/>
    <property type="match status" value="1"/>
</dbReference>